<reference evidence="3 4" key="1">
    <citation type="submission" date="2019-07" db="EMBL/GenBank/DDBJ databases">
        <title>The pathways for chlorine oxyanion respiration interact through the shared metabolite chlorate.</title>
        <authorList>
            <person name="Barnum T.P."/>
            <person name="Cheng Y."/>
            <person name="Hill K.A."/>
            <person name="Lucas L.N."/>
            <person name="Carlson H.K."/>
            <person name="Coates J.D."/>
        </authorList>
    </citation>
    <scope>NUCLEOTIDE SEQUENCE [LARGE SCALE GENOMIC DNA]</scope>
    <source>
        <strain evidence="3">BK-3</strain>
    </source>
</reference>
<name>A0A558CS62_9GAMM</name>
<protein>
    <submittedName>
        <fullName evidence="3">PEP-CTERM sorting domain-containing protein</fullName>
    </submittedName>
</protein>
<accession>A0A558CS62</accession>
<evidence type="ECO:0000259" key="2">
    <source>
        <dbReference type="Pfam" id="PF07589"/>
    </source>
</evidence>
<dbReference type="Proteomes" id="UP000317355">
    <property type="component" value="Unassembled WGS sequence"/>
</dbReference>
<comment type="caution">
    <text evidence="3">The sequence shown here is derived from an EMBL/GenBank/DDBJ whole genome shotgun (WGS) entry which is preliminary data.</text>
</comment>
<evidence type="ECO:0000313" key="4">
    <source>
        <dbReference type="Proteomes" id="UP000317355"/>
    </source>
</evidence>
<dbReference type="NCBIfam" id="TIGR02595">
    <property type="entry name" value="PEP_CTERM"/>
    <property type="match status" value="1"/>
</dbReference>
<dbReference type="InterPro" id="IPR030895">
    <property type="entry name" value="T5SS_PEPC_rpt"/>
</dbReference>
<dbReference type="NCBIfam" id="TIGR04393">
    <property type="entry name" value="rpt_T5SS_PEPC"/>
    <property type="match status" value="2"/>
</dbReference>
<proteinExistence type="predicted"/>
<dbReference type="Pfam" id="PF07589">
    <property type="entry name" value="PEP-CTERM"/>
    <property type="match status" value="1"/>
</dbReference>
<dbReference type="InterPro" id="IPR013424">
    <property type="entry name" value="Ice-binding_C"/>
</dbReference>
<evidence type="ECO:0000256" key="1">
    <source>
        <dbReference type="SAM" id="SignalP"/>
    </source>
</evidence>
<feature type="chain" id="PRO_5022073027" evidence="1">
    <location>
        <begin position="23"/>
        <end position="600"/>
    </location>
</feature>
<organism evidence="3 4">
    <name type="scientific">Sedimenticola thiotaurini</name>
    <dbReference type="NCBI Taxonomy" id="1543721"/>
    <lineage>
        <taxon>Bacteria</taxon>
        <taxon>Pseudomonadati</taxon>
        <taxon>Pseudomonadota</taxon>
        <taxon>Gammaproteobacteria</taxon>
        <taxon>Chromatiales</taxon>
        <taxon>Sedimenticolaceae</taxon>
        <taxon>Sedimenticola</taxon>
    </lineage>
</organism>
<dbReference type="AlphaFoldDB" id="A0A558CS62"/>
<evidence type="ECO:0000313" key="3">
    <source>
        <dbReference type="EMBL" id="TVT51600.1"/>
    </source>
</evidence>
<dbReference type="EMBL" id="VMRY01000088">
    <property type="protein sequence ID" value="TVT51600.1"/>
    <property type="molecule type" value="Genomic_DNA"/>
</dbReference>
<feature type="domain" description="Ice-binding protein C-terminal" evidence="2">
    <location>
        <begin position="573"/>
        <end position="595"/>
    </location>
</feature>
<gene>
    <name evidence="3" type="ORF">FHK82_15375</name>
</gene>
<sequence>MKAISRIALPFSVAFICVPSYATLVTTGAVTPAVLGPGDTVVTTGVAVGTGTLEINSGTSLTLNTNPFLTIAPVATDIGSVTVTGSNLGTPSTLRLEGATVNDGAFLTVGKNSNGTLNILDGAKVEIDALGASLNRMAAPYPAGFQVGRNAGSTGEINLSGVGSELSVVSDFALGRIGRYGDGEMNITNGATLSFTGKNSDLNVSSDVHVPNSGNGVLNINTGGRVVGPVYLDVGGSQGGEGIVNLDGSSSSISLSGACTPDCPAGYSYPNQGAFLTVGANEGKGTVNITNGAKITIDSSGTSGAINAGFGLGGSSIIGPMGNGTLNVDGAGSELRVRGDKSVFVVGRLEDGAGAMSVTNGGKVIMENTDGLSEGYVGDRAGAEGLITIDGAGSVLDAGYRLGIGVDQVQAIAGKGKVTLSNGGKLLADYIHIDNGGTINGNGTLAGSTGPTQVRVIENGLIDTGLSTGVIVIEGDLILDGGSLLLEANSMADFDRIVVTGDAIFNTGVMDIILGFMPGPSDVLNFFDVQGTVTVLDTFGGISVVSAPGSGVPLGTDVTVMVGDHQYTASTQSVPEPMTLALVGLGLAGIGYKRKSLKTA</sequence>
<keyword evidence="1" id="KW-0732">Signal</keyword>
<feature type="signal peptide" evidence="1">
    <location>
        <begin position="1"/>
        <end position="22"/>
    </location>
</feature>